<evidence type="ECO:0000313" key="2">
    <source>
        <dbReference type="EMBL" id="CAB3795389.1"/>
    </source>
</evidence>
<feature type="domain" description="Phasin" evidence="1">
    <location>
        <begin position="15"/>
        <end position="101"/>
    </location>
</feature>
<dbReference type="EMBL" id="CADIKI010000011">
    <property type="protein sequence ID" value="CAB3795389.1"/>
    <property type="molecule type" value="Genomic_DNA"/>
</dbReference>
<name>A0A6J5GB02_9BURK</name>
<organism evidence="2 3">
    <name type="scientific">Paraburkholderia fynbosensis</name>
    <dbReference type="NCBI Taxonomy" id="1200993"/>
    <lineage>
        <taxon>Bacteria</taxon>
        <taxon>Pseudomonadati</taxon>
        <taxon>Pseudomonadota</taxon>
        <taxon>Betaproteobacteria</taxon>
        <taxon>Burkholderiales</taxon>
        <taxon>Burkholderiaceae</taxon>
        <taxon>Paraburkholderia</taxon>
    </lineage>
</organism>
<gene>
    <name evidence="2" type="ORF">LMG27177_03836</name>
</gene>
<dbReference type="RefSeq" id="WP_175161997.1">
    <property type="nucleotide sequence ID" value="NZ_CADIKI010000011.1"/>
</dbReference>
<dbReference type="InterPro" id="IPR018968">
    <property type="entry name" value="Phasin"/>
</dbReference>
<sequence length="170" mass="18119">MHLDIADQLSSRRRDAAVKAAFDCNNEVFDGITKVVELNIQTVKTSLSEQQAMADAALSAQSLSEVVDLQSRQFPAAVKKTFAYWRHVEDIAAQTGIGLFTAMQTHFGGALRTLAEMADVAPGTVATQEGLGKWSLFVMGQPAVDAAQPGVIVDSSGKVVSSGEVRSDLH</sequence>
<evidence type="ECO:0000313" key="3">
    <source>
        <dbReference type="Proteomes" id="UP000494252"/>
    </source>
</evidence>
<accession>A0A6J5GB02</accession>
<dbReference type="NCBIfam" id="TIGR01841">
    <property type="entry name" value="phasin"/>
    <property type="match status" value="1"/>
</dbReference>
<dbReference type="AlphaFoldDB" id="A0A6J5GB02"/>
<dbReference type="InterPro" id="IPR010127">
    <property type="entry name" value="Phasin_subfam-1"/>
</dbReference>
<evidence type="ECO:0000259" key="1">
    <source>
        <dbReference type="Pfam" id="PF09361"/>
    </source>
</evidence>
<keyword evidence="3" id="KW-1185">Reference proteome</keyword>
<reference evidence="2 3" key="1">
    <citation type="submission" date="2020-04" db="EMBL/GenBank/DDBJ databases">
        <authorList>
            <person name="De Canck E."/>
        </authorList>
    </citation>
    <scope>NUCLEOTIDE SEQUENCE [LARGE SCALE GENOMIC DNA]</scope>
    <source>
        <strain evidence="2 3">LMG 27177</strain>
    </source>
</reference>
<dbReference type="Pfam" id="PF09361">
    <property type="entry name" value="Phasin_2"/>
    <property type="match status" value="1"/>
</dbReference>
<dbReference type="Proteomes" id="UP000494252">
    <property type="component" value="Unassembled WGS sequence"/>
</dbReference>
<protein>
    <recommendedName>
        <fullName evidence="1">Phasin domain-containing protein</fullName>
    </recommendedName>
</protein>
<proteinExistence type="predicted"/>